<organism evidence="4 5">
    <name type="scientific">Thermasporomyces composti</name>
    <dbReference type="NCBI Taxonomy" id="696763"/>
    <lineage>
        <taxon>Bacteria</taxon>
        <taxon>Bacillati</taxon>
        <taxon>Actinomycetota</taxon>
        <taxon>Actinomycetes</taxon>
        <taxon>Propionibacteriales</taxon>
        <taxon>Nocardioidaceae</taxon>
        <taxon>Thermasporomyces</taxon>
    </lineage>
</organism>
<dbReference type="Gene3D" id="3.10.350.10">
    <property type="entry name" value="LysM domain"/>
    <property type="match status" value="1"/>
</dbReference>
<dbReference type="RefSeq" id="WP_115850989.1">
    <property type="nucleotide sequence ID" value="NZ_QTUC01000001.1"/>
</dbReference>
<feature type="domain" description="LysM" evidence="3">
    <location>
        <begin position="223"/>
        <end position="280"/>
    </location>
</feature>
<dbReference type="CDD" id="cd00118">
    <property type="entry name" value="LysM"/>
    <property type="match status" value="1"/>
</dbReference>
<dbReference type="InterPro" id="IPR036779">
    <property type="entry name" value="LysM_dom_sf"/>
</dbReference>
<accession>A0A3D9V8C7</accession>
<proteinExistence type="predicted"/>
<keyword evidence="5" id="KW-1185">Reference proteome</keyword>
<dbReference type="OrthoDB" id="3210682at2"/>
<gene>
    <name evidence="4" type="ORF">DFJ64_2990</name>
</gene>
<protein>
    <submittedName>
        <fullName evidence="4">LysM domain-containing protein</fullName>
    </submittedName>
</protein>
<name>A0A3D9V8C7_THECX</name>
<dbReference type="PANTHER" id="PTHR34700">
    <property type="entry name" value="POTASSIUM BINDING PROTEIN KBP"/>
    <property type="match status" value="1"/>
</dbReference>
<dbReference type="AlphaFoldDB" id="A0A3D9V8C7"/>
<keyword evidence="2" id="KW-0472">Membrane</keyword>
<feature type="transmembrane region" description="Helical" evidence="2">
    <location>
        <begin position="44"/>
        <end position="70"/>
    </location>
</feature>
<keyword evidence="2" id="KW-0812">Transmembrane</keyword>
<evidence type="ECO:0000256" key="2">
    <source>
        <dbReference type="SAM" id="Phobius"/>
    </source>
</evidence>
<dbReference type="InterPro" id="IPR052196">
    <property type="entry name" value="Bact_Kbp"/>
</dbReference>
<dbReference type="PROSITE" id="PS51782">
    <property type="entry name" value="LYSM"/>
    <property type="match status" value="1"/>
</dbReference>
<feature type="transmembrane region" description="Helical" evidence="2">
    <location>
        <begin position="7"/>
        <end position="24"/>
    </location>
</feature>
<dbReference type="Pfam" id="PF01476">
    <property type="entry name" value="LysM"/>
    <property type="match status" value="1"/>
</dbReference>
<feature type="region of interest" description="Disordered" evidence="1">
    <location>
        <begin position="140"/>
        <end position="165"/>
    </location>
</feature>
<dbReference type="Proteomes" id="UP000256485">
    <property type="component" value="Unassembled WGS sequence"/>
</dbReference>
<reference evidence="4 5" key="1">
    <citation type="submission" date="2018-08" db="EMBL/GenBank/DDBJ databases">
        <title>Sequencing the genomes of 1000 actinobacteria strains.</title>
        <authorList>
            <person name="Klenk H.-P."/>
        </authorList>
    </citation>
    <scope>NUCLEOTIDE SEQUENCE [LARGE SCALE GENOMIC DNA]</scope>
    <source>
        <strain evidence="4 5">DSM 22891</strain>
    </source>
</reference>
<dbReference type="EMBL" id="QTUC01000001">
    <property type="protein sequence ID" value="REF37546.1"/>
    <property type="molecule type" value="Genomic_DNA"/>
</dbReference>
<evidence type="ECO:0000256" key="1">
    <source>
        <dbReference type="SAM" id="MobiDB-lite"/>
    </source>
</evidence>
<evidence type="ECO:0000313" key="5">
    <source>
        <dbReference type="Proteomes" id="UP000256485"/>
    </source>
</evidence>
<feature type="region of interest" description="Disordered" evidence="1">
    <location>
        <begin position="181"/>
        <end position="214"/>
    </location>
</feature>
<evidence type="ECO:0000313" key="4">
    <source>
        <dbReference type="EMBL" id="REF37546.1"/>
    </source>
</evidence>
<dbReference type="PANTHER" id="PTHR34700:SF4">
    <property type="entry name" value="PHAGE-LIKE ELEMENT PBSX PROTEIN XKDP"/>
    <property type="match status" value="1"/>
</dbReference>
<sequence>MRTARRVLSPIGVLLAFAWGAWFLRWLTAGSWSGVRDGNPSFEALLVFVVAVLAWACYAWLAFGTILMALSVLPGALGRACGELAERVTPAAYRRIARIALGISVAAGPMFGALPANAATVDQPTQAAAAAAQMLPSLDRPGTIDSRLPSGVTLPSLDRPSGSDVVTSDVVASDIVARLPMPDRPVADQAPVTGQADLPNPERPQTSDPVTRAPVRDLGDVQQQVVVKRGDTLWDIAARHLGPGASNAEIHREWQRWYEANRQVIGDDPNLILPGQILTPPPPQR</sequence>
<dbReference type="InterPro" id="IPR018392">
    <property type="entry name" value="LysM"/>
</dbReference>
<comment type="caution">
    <text evidence="4">The sequence shown here is derived from an EMBL/GenBank/DDBJ whole genome shotgun (WGS) entry which is preliminary data.</text>
</comment>
<keyword evidence="2" id="KW-1133">Transmembrane helix</keyword>
<evidence type="ECO:0000259" key="3">
    <source>
        <dbReference type="PROSITE" id="PS51782"/>
    </source>
</evidence>